<feature type="domain" description="Golgi pH regulator conserved" evidence="1">
    <location>
        <begin position="213"/>
        <end position="242"/>
    </location>
</feature>
<reference evidence="2" key="1">
    <citation type="journal article" date="2014" name="Int. J. Syst. Evol. Microbiol.">
        <title>Complete genome sequence of Corynebacterium casei LMG S-19264T (=DSM 44701T), isolated from a smear-ripened cheese.</title>
        <authorList>
            <consortium name="US DOE Joint Genome Institute (JGI-PGF)"/>
            <person name="Walter F."/>
            <person name="Albersmeier A."/>
            <person name="Kalinowski J."/>
            <person name="Ruckert C."/>
        </authorList>
    </citation>
    <scope>NUCLEOTIDE SEQUENCE</scope>
    <source>
        <strain evidence="2">JCM 31311</strain>
    </source>
</reference>
<dbReference type="AlphaFoldDB" id="A0A918BUH0"/>
<comment type="caution">
    <text evidence="2">The sequence shown here is derived from an EMBL/GenBank/DDBJ whole genome shotgun (WGS) entry which is preliminary data.</text>
</comment>
<dbReference type="RefSeq" id="WP_189087574.1">
    <property type="nucleotide sequence ID" value="NZ_BMQL01000001.1"/>
</dbReference>
<organism evidence="2 3">
    <name type="scientific">Deinococcus ruber</name>
    <dbReference type="NCBI Taxonomy" id="1848197"/>
    <lineage>
        <taxon>Bacteria</taxon>
        <taxon>Thermotogati</taxon>
        <taxon>Deinococcota</taxon>
        <taxon>Deinococci</taxon>
        <taxon>Deinococcales</taxon>
        <taxon>Deinococcaceae</taxon>
        <taxon>Deinococcus</taxon>
    </lineage>
</organism>
<evidence type="ECO:0000259" key="1">
    <source>
        <dbReference type="Pfam" id="PF12537"/>
    </source>
</evidence>
<dbReference type="EMBL" id="BMQL01000001">
    <property type="protein sequence ID" value="GGQ93249.1"/>
    <property type="molecule type" value="Genomic_DNA"/>
</dbReference>
<evidence type="ECO:0000313" key="2">
    <source>
        <dbReference type="EMBL" id="GGQ93249.1"/>
    </source>
</evidence>
<protein>
    <recommendedName>
        <fullName evidence="1">Golgi pH regulator conserved domain-containing protein</fullName>
    </recommendedName>
</protein>
<proteinExistence type="predicted"/>
<dbReference type="Gene3D" id="3.40.50.300">
    <property type="entry name" value="P-loop containing nucleotide triphosphate hydrolases"/>
    <property type="match status" value="1"/>
</dbReference>
<evidence type="ECO:0000313" key="3">
    <source>
        <dbReference type="Proteomes" id="UP000603865"/>
    </source>
</evidence>
<dbReference type="Proteomes" id="UP000603865">
    <property type="component" value="Unassembled WGS sequence"/>
</dbReference>
<dbReference type="Pfam" id="PF12537">
    <property type="entry name" value="GPHR_N"/>
    <property type="match status" value="1"/>
</dbReference>
<sequence>MSFDLLTAHVELTDAALEPLVRLAWGREVLPREPRFRLKVGLDPADLSGPTRTVDTSQGTLSLCEFPGGWTLESGRVQVRLEPGGAEVTLPLNPDSSEAVASHLALTEAGRASGLLPLHAAVLSRNGRAVAVSGASGTGKSTAALRLMAAGWSLVAEDSAWLDPVTRRVAGADQGIRVFESSLHRFAPEWLERASRLDIHGKRWFATERAAGAVLERLYVLGTLPVGILSGAAAVQTWWTITGLPVAAQARGAVSANLGLAVRQFPLESIDRDALVERLTSQAH</sequence>
<gene>
    <name evidence="2" type="ORF">GCM10008957_01550</name>
</gene>
<accession>A0A918BUH0</accession>
<dbReference type="SUPFAM" id="SSF53795">
    <property type="entry name" value="PEP carboxykinase-like"/>
    <property type="match status" value="1"/>
</dbReference>
<dbReference type="InterPro" id="IPR027417">
    <property type="entry name" value="P-loop_NTPase"/>
</dbReference>
<name>A0A918BUH0_9DEIO</name>
<dbReference type="GO" id="GO:0016020">
    <property type="term" value="C:membrane"/>
    <property type="evidence" value="ECO:0007669"/>
    <property type="project" value="InterPro"/>
</dbReference>
<dbReference type="InterPro" id="IPR022535">
    <property type="entry name" value="Golgi_pH-regulator_cons_dom"/>
</dbReference>
<keyword evidence="3" id="KW-1185">Reference proteome</keyword>
<reference evidence="2" key="2">
    <citation type="submission" date="2020-09" db="EMBL/GenBank/DDBJ databases">
        <authorList>
            <person name="Sun Q."/>
            <person name="Ohkuma M."/>
        </authorList>
    </citation>
    <scope>NUCLEOTIDE SEQUENCE</scope>
    <source>
        <strain evidence="2">JCM 31311</strain>
    </source>
</reference>